<organism evidence="14 15">
    <name type="scientific">Flavobacterium cellulosilyticum</name>
    <dbReference type="NCBI Taxonomy" id="2541731"/>
    <lineage>
        <taxon>Bacteria</taxon>
        <taxon>Pseudomonadati</taxon>
        <taxon>Bacteroidota</taxon>
        <taxon>Flavobacteriia</taxon>
        <taxon>Flavobacteriales</taxon>
        <taxon>Flavobacteriaceae</taxon>
        <taxon>Flavobacterium</taxon>
    </lineage>
</organism>
<feature type="binding site" evidence="12">
    <location>
        <position position="40"/>
    </location>
    <ligand>
        <name>NAD(+)</name>
        <dbReference type="ChEBI" id="CHEBI:57540"/>
    </ligand>
</feature>
<dbReference type="RefSeq" id="WP_132008234.1">
    <property type="nucleotide sequence ID" value="NZ_SMFK01000014.1"/>
</dbReference>
<dbReference type="InterPro" id="IPR008927">
    <property type="entry name" value="6-PGluconate_DH-like_C_sf"/>
</dbReference>
<dbReference type="Pfam" id="PF00984">
    <property type="entry name" value="UDPG_MGDP_dh"/>
    <property type="match status" value="1"/>
</dbReference>
<dbReference type="GO" id="GO:0003979">
    <property type="term" value="F:UDP-glucose 6-dehydrogenase activity"/>
    <property type="evidence" value="ECO:0007669"/>
    <property type="project" value="UniProtKB-EC"/>
</dbReference>
<dbReference type="SMART" id="SM00984">
    <property type="entry name" value="UDPG_MGDP_dh_C"/>
    <property type="match status" value="1"/>
</dbReference>
<feature type="binding site" evidence="12">
    <location>
        <position position="166"/>
    </location>
    <ligand>
        <name>NAD(+)</name>
        <dbReference type="ChEBI" id="CHEBI:57540"/>
    </ligand>
</feature>
<dbReference type="UniPathway" id="UPA00038">
    <property type="reaction ID" value="UER00491"/>
</dbReference>
<feature type="binding site" evidence="12">
    <location>
        <position position="347"/>
    </location>
    <ligand>
        <name>NAD(+)</name>
        <dbReference type="ChEBI" id="CHEBI:57540"/>
    </ligand>
</feature>
<dbReference type="EMBL" id="SMFK01000014">
    <property type="protein sequence ID" value="TDD94670.1"/>
    <property type="molecule type" value="Genomic_DNA"/>
</dbReference>
<dbReference type="GO" id="GO:0006024">
    <property type="term" value="P:glycosaminoglycan biosynthetic process"/>
    <property type="evidence" value="ECO:0007669"/>
    <property type="project" value="TreeGrafter"/>
</dbReference>
<dbReference type="PIRSF" id="PIRSF000124">
    <property type="entry name" value="UDPglc_GDPman_dh"/>
    <property type="match status" value="1"/>
</dbReference>
<dbReference type="Proteomes" id="UP000295479">
    <property type="component" value="Unassembled WGS sequence"/>
</dbReference>
<dbReference type="SUPFAM" id="SSF51735">
    <property type="entry name" value="NAD(P)-binding Rossmann-fold domains"/>
    <property type="match status" value="1"/>
</dbReference>
<dbReference type="SUPFAM" id="SSF48179">
    <property type="entry name" value="6-phosphogluconate dehydrogenase C-terminal domain-like"/>
    <property type="match status" value="1"/>
</dbReference>
<dbReference type="FunFam" id="3.40.50.720:FF:000114">
    <property type="entry name" value="UDP-glucose 6-dehydrogenase"/>
    <property type="match status" value="1"/>
</dbReference>
<dbReference type="Pfam" id="PF03721">
    <property type="entry name" value="UDPG_MGDP_dh_N"/>
    <property type="match status" value="1"/>
</dbReference>
<dbReference type="InterPro" id="IPR014027">
    <property type="entry name" value="UDP-Glc/GDP-Man_DH_C"/>
</dbReference>
<evidence type="ECO:0000256" key="5">
    <source>
        <dbReference type="ARBA" id="ARBA00023002"/>
    </source>
</evidence>
<keyword evidence="15" id="KW-1185">Reference proteome</keyword>
<dbReference type="InterPro" id="IPR014026">
    <property type="entry name" value="UDP-Glc/GDP-Man_DH_dimer"/>
</dbReference>
<comment type="similarity">
    <text evidence="2 9">Belongs to the UDP-glucose/GDP-mannose dehydrogenase family.</text>
</comment>
<dbReference type="InterPro" id="IPR017476">
    <property type="entry name" value="UDP-Glc/GDP-Man"/>
</dbReference>
<evidence type="ECO:0000256" key="11">
    <source>
        <dbReference type="PIRSR" id="PIRSR500133-2"/>
    </source>
</evidence>
<dbReference type="FunFam" id="1.20.5.100:FF:000001">
    <property type="entry name" value="UDP-glucose 6-dehydrogenase"/>
    <property type="match status" value="1"/>
</dbReference>
<protein>
    <recommendedName>
        <fullName evidence="4">UDP-glucose 6-dehydrogenase</fullName>
        <ecNumber evidence="3">1.1.1.22</ecNumber>
    </recommendedName>
</protein>
<dbReference type="InterPro" id="IPR028356">
    <property type="entry name" value="UDPglc_DH_euk"/>
</dbReference>
<dbReference type="InterPro" id="IPR036220">
    <property type="entry name" value="UDP-Glc/GDP-Man_DH_C_sf"/>
</dbReference>
<reference evidence="14 15" key="1">
    <citation type="submission" date="2019-03" db="EMBL/GenBank/DDBJ databases">
        <title>Flavobacterium AR-3-4 sp. nov. isolated from arctic soil.</title>
        <authorList>
            <person name="Chaudhary D.K."/>
        </authorList>
    </citation>
    <scope>NUCLEOTIDE SEQUENCE [LARGE SCALE GENOMIC DNA]</scope>
    <source>
        <strain evidence="14 15">AR-3-4</strain>
    </source>
</reference>
<dbReference type="InterPro" id="IPR001732">
    <property type="entry name" value="UDP-Glc/GDP-Man_DH_N"/>
</dbReference>
<comment type="caution">
    <text evidence="14">The sequence shown here is derived from an EMBL/GenBank/DDBJ whole genome shotgun (WGS) entry which is preliminary data.</text>
</comment>
<dbReference type="PANTHER" id="PTHR11374">
    <property type="entry name" value="UDP-GLUCOSE DEHYDROGENASE/UDP-MANNAC DEHYDROGENASE"/>
    <property type="match status" value="1"/>
</dbReference>
<dbReference type="Gene3D" id="3.40.50.720">
    <property type="entry name" value="NAD(P)-binding Rossmann-like Domain"/>
    <property type="match status" value="2"/>
</dbReference>
<comment type="function">
    <text evidence="8">Catalyzes the conversion of UDP-glucose into UDP-glucuronate, one of the precursors of teichuronic acid.</text>
</comment>
<feature type="domain" description="UDP-glucose/GDP-mannose dehydrogenase C-terminal" evidence="13">
    <location>
        <begin position="333"/>
        <end position="454"/>
    </location>
</feature>
<evidence type="ECO:0000256" key="6">
    <source>
        <dbReference type="ARBA" id="ARBA00023027"/>
    </source>
</evidence>
<sequence length="470" mass="52083">MKIKNICCLGAGYVGGPTMSVIALKCPEIKVTVVDLNEARIAAWNDDNLDNLPVYEPRLAEVVGEARGRNLFFSTDVDAAIDAADMIFIAVNTPTKTYGEGKGMAADLKFVELCARQIARIAKNDKIIVEKSTLPVRTAETLQTILDSTGNGVHFEVLSNPEFLAEGTAIEDLFNADRVLIGGKQTPKGKVAIQALVDVYAHWLTPKQILTTNVWSSELSKLTANAFLAQRISSINALSALCEATEANVDEVANAIGTDSRIGPKFLKASVGFGGSCFQKDILNLVYLCRFFNLPEVANYWEQVIILNDYQKYRFAKKIISSLFNTVSDKKITFLGWAFKKDTNDTRESAAIYVADHLIEDGAQIHVYDPKVSEAKIKADMSYLWELNGLTEHKITAKLKQLFVYKTPMEALDQAHAVAVLTEWDEFKTYDWKSIYQNMYKPAFVFDGRNILDADKLTTIGFQVKGIGKG</sequence>
<evidence type="ECO:0000256" key="7">
    <source>
        <dbReference type="ARBA" id="ARBA00047473"/>
    </source>
</evidence>
<evidence type="ECO:0000256" key="2">
    <source>
        <dbReference type="ARBA" id="ARBA00006601"/>
    </source>
</evidence>
<evidence type="ECO:0000256" key="9">
    <source>
        <dbReference type="PIRNR" id="PIRNR000124"/>
    </source>
</evidence>
<dbReference type="AlphaFoldDB" id="A0A4R5C911"/>
<evidence type="ECO:0000313" key="15">
    <source>
        <dbReference type="Proteomes" id="UP000295479"/>
    </source>
</evidence>
<feature type="binding site" evidence="11">
    <location>
        <begin position="339"/>
        <end position="340"/>
    </location>
    <ligand>
        <name>substrate</name>
    </ligand>
</feature>
<dbReference type="Gene3D" id="1.20.5.100">
    <property type="entry name" value="Cytochrome c1, transmembrane anchor, C-terminal"/>
    <property type="match status" value="1"/>
</dbReference>
<keyword evidence="6 12" id="KW-0520">NAD</keyword>
<feature type="binding site" evidence="12">
    <location>
        <begin position="277"/>
        <end position="280"/>
    </location>
    <ligand>
        <name>NAD(+)</name>
        <dbReference type="ChEBI" id="CHEBI:57540"/>
    </ligand>
</feature>
<dbReference type="SUPFAM" id="SSF52413">
    <property type="entry name" value="UDP-glucose/GDP-mannose dehydrogenase C-terminal domain"/>
    <property type="match status" value="1"/>
</dbReference>
<evidence type="ECO:0000256" key="3">
    <source>
        <dbReference type="ARBA" id="ARBA00012954"/>
    </source>
</evidence>
<evidence type="ECO:0000256" key="10">
    <source>
        <dbReference type="PIRSR" id="PIRSR500133-1"/>
    </source>
</evidence>
<evidence type="ECO:0000256" key="4">
    <source>
        <dbReference type="ARBA" id="ARBA00015132"/>
    </source>
</evidence>
<feature type="binding site" evidence="12">
    <location>
        <begin position="91"/>
        <end position="95"/>
    </location>
    <ligand>
        <name>NAD(+)</name>
        <dbReference type="ChEBI" id="CHEBI:57540"/>
    </ligand>
</feature>
<feature type="binding site" evidence="11">
    <location>
        <position position="449"/>
    </location>
    <ligand>
        <name>substrate</name>
    </ligand>
</feature>
<evidence type="ECO:0000259" key="13">
    <source>
        <dbReference type="SMART" id="SM00984"/>
    </source>
</evidence>
<gene>
    <name evidence="14" type="ORF">E0F76_15635</name>
</gene>
<dbReference type="NCBIfam" id="TIGR03026">
    <property type="entry name" value="NDP-sugDHase"/>
    <property type="match status" value="1"/>
</dbReference>
<keyword evidence="5" id="KW-0560">Oxidoreductase</keyword>
<feature type="binding site" evidence="11">
    <location>
        <begin position="268"/>
        <end position="274"/>
    </location>
    <ligand>
        <name>substrate</name>
    </ligand>
</feature>
<evidence type="ECO:0000256" key="1">
    <source>
        <dbReference type="ARBA" id="ARBA00004701"/>
    </source>
</evidence>
<dbReference type="PIRSF" id="PIRSF500133">
    <property type="entry name" value="UDPglc_DH_euk"/>
    <property type="match status" value="1"/>
</dbReference>
<dbReference type="EC" id="1.1.1.22" evidence="3"/>
<dbReference type="GO" id="GO:0006065">
    <property type="term" value="P:UDP-glucuronate biosynthetic process"/>
    <property type="evidence" value="ECO:0007669"/>
    <property type="project" value="UniProtKB-UniPathway"/>
</dbReference>
<evidence type="ECO:0000313" key="14">
    <source>
        <dbReference type="EMBL" id="TDD94670.1"/>
    </source>
</evidence>
<feature type="binding site" evidence="11">
    <location>
        <begin position="162"/>
        <end position="166"/>
    </location>
    <ligand>
        <name>substrate</name>
    </ligand>
</feature>
<feature type="binding site" evidence="11">
    <location>
        <begin position="221"/>
        <end position="225"/>
    </location>
    <ligand>
        <name>substrate</name>
    </ligand>
</feature>
<comment type="pathway">
    <text evidence="1">Nucleotide-sugar biosynthesis; UDP-alpha-D-glucuronate biosynthesis; UDP-alpha-D-glucuronate from UDP-alpha-D-glucose: step 1/1.</text>
</comment>
<dbReference type="FunFam" id="3.40.50.720:FF:000032">
    <property type="entry name" value="UDP-glucose 6-dehydrogenase"/>
    <property type="match status" value="1"/>
</dbReference>
<dbReference type="GO" id="GO:0051287">
    <property type="term" value="F:NAD binding"/>
    <property type="evidence" value="ECO:0007669"/>
    <property type="project" value="InterPro"/>
</dbReference>
<feature type="binding site" evidence="12">
    <location>
        <begin position="132"/>
        <end position="133"/>
    </location>
    <ligand>
        <name>NAD(+)</name>
        <dbReference type="ChEBI" id="CHEBI:57540"/>
    </ligand>
</feature>
<evidence type="ECO:0000256" key="12">
    <source>
        <dbReference type="PIRSR" id="PIRSR500133-3"/>
    </source>
</evidence>
<name>A0A4R5C911_9FLAO</name>
<comment type="catalytic activity">
    <reaction evidence="7">
        <text>UDP-alpha-D-glucose + 2 NAD(+) + H2O = UDP-alpha-D-glucuronate + 2 NADH + 3 H(+)</text>
        <dbReference type="Rhea" id="RHEA:23596"/>
        <dbReference type="ChEBI" id="CHEBI:15377"/>
        <dbReference type="ChEBI" id="CHEBI:15378"/>
        <dbReference type="ChEBI" id="CHEBI:57540"/>
        <dbReference type="ChEBI" id="CHEBI:57945"/>
        <dbReference type="ChEBI" id="CHEBI:58052"/>
        <dbReference type="ChEBI" id="CHEBI:58885"/>
        <dbReference type="EC" id="1.1.1.22"/>
    </reaction>
</comment>
<dbReference type="OrthoDB" id="9803238at2"/>
<feature type="binding site" evidence="12">
    <location>
        <position position="35"/>
    </location>
    <ligand>
        <name>NAD(+)</name>
        <dbReference type="ChEBI" id="CHEBI:57540"/>
    </ligand>
</feature>
<dbReference type="Pfam" id="PF03720">
    <property type="entry name" value="UDPG_MGDP_dh_C"/>
    <property type="match status" value="1"/>
</dbReference>
<proteinExistence type="inferred from homology"/>
<feature type="binding site" evidence="11">
    <location>
        <position position="261"/>
    </location>
    <ligand>
        <name>substrate</name>
    </ligand>
</feature>
<dbReference type="InterPro" id="IPR036291">
    <property type="entry name" value="NAD(P)-bd_dom_sf"/>
</dbReference>
<accession>A0A4R5C911</accession>
<feature type="active site" description="Nucleophile" evidence="10">
    <location>
        <position position="277"/>
    </location>
</feature>
<evidence type="ECO:0000256" key="8">
    <source>
        <dbReference type="ARBA" id="ARBA00053241"/>
    </source>
</evidence>
<feature type="binding site" evidence="12">
    <location>
        <begin position="10"/>
        <end position="15"/>
    </location>
    <ligand>
        <name>NAD(+)</name>
        <dbReference type="ChEBI" id="CHEBI:57540"/>
    </ligand>
</feature>
<dbReference type="PANTHER" id="PTHR11374:SF3">
    <property type="entry name" value="UDP-GLUCOSE 6-DEHYDROGENASE"/>
    <property type="match status" value="1"/>
</dbReference>